<dbReference type="RefSeq" id="WP_307626082.1">
    <property type="nucleotide sequence ID" value="NZ_JAUSZS010000003.1"/>
</dbReference>
<protein>
    <submittedName>
        <fullName evidence="1">Uncharacterized protein</fullName>
    </submittedName>
</protein>
<accession>A0ABU0RJ61</accession>
<sequence>MSATVRQRDFEEYARAGRQRLYRTAYLLSGDREHARGCTVKLTVGPDTAARLSPP</sequence>
<evidence type="ECO:0000313" key="2">
    <source>
        <dbReference type="Proteomes" id="UP001223072"/>
    </source>
</evidence>
<organism evidence="1 2">
    <name type="scientific">Streptomyces turgidiscabies</name>
    <dbReference type="NCBI Taxonomy" id="85558"/>
    <lineage>
        <taxon>Bacteria</taxon>
        <taxon>Bacillati</taxon>
        <taxon>Actinomycetota</taxon>
        <taxon>Actinomycetes</taxon>
        <taxon>Kitasatosporales</taxon>
        <taxon>Streptomycetaceae</taxon>
        <taxon>Streptomyces</taxon>
    </lineage>
</organism>
<reference evidence="1 2" key="1">
    <citation type="submission" date="2023-07" db="EMBL/GenBank/DDBJ databases">
        <title>Comparative genomics of wheat-associated soil bacteria to identify genetic determinants of phenazine resistance.</title>
        <authorList>
            <person name="Mouncey N."/>
        </authorList>
    </citation>
    <scope>NUCLEOTIDE SEQUENCE [LARGE SCALE GENOMIC DNA]</scope>
    <source>
        <strain evidence="1 2">W2I16</strain>
    </source>
</reference>
<gene>
    <name evidence="1" type="ORF">QFZ49_001965</name>
</gene>
<dbReference type="EMBL" id="JAUSZS010000003">
    <property type="protein sequence ID" value="MDQ0932035.1"/>
    <property type="molecule type" value="Genomic_DNA"/>
</dbReference>
<proteinExistence type="predicted"/>
<dbReference type="Proteomes" id="UP001223072">
    <property type="component" value="Unassembled WGS sequence"/>
</dbReference>
<comment type="caution">
    <text evidence="1">The sequence shown here is derived from an EMBL/GenBank/DDBJ whole genome shotgun (WGS) entry which is preliminary data.</text>
</comment>
<name>A0ABU0RJ61_9ACTN</name>
<keyword evidence="2" id="KW-1185">Reference proteome</keyword>
<evidence type="ECO:0000313" key="1">
    <source>
        <dbReference type="EMBL" id="MDQ0932035.1"/>
    </source>
</evidence>